<dbReference type="SUPFAM" id="SSF56281">
    <property type="entry name" value="Metallo-hydrolase/oxidoreductase"/>
    <property type="match status" value="1"/>
</dbReference>
<evidence type="ECO:0000256" key="4">
    <source>
        <dbReference type="ARBA" id="ARBA00022833"/>
    </source>
</evidence>
<keyword evidence="7" id="KW-1185">Reference proteome</keyword>
<dbReference type="InterPro" id="IPR051453">
    <property type="entry name" value="MBL_Glyoxalase_II"/>
</dbReference>
<dbReference type="KEGG" id="plim:PHILAsVB114_03205"/>
<gene>
    <name evidence="6" type="ORF">PHILAsVB114_03205</name>
</gene>
<dbReference type="AlphaFoldDB" id="A0A249LF24"/>
<keyword evidence="2" id="KW-0479">Metal-binding</keyword>
<accession>A0A249LF24</accession>
<dbReference type="Pfam" id="PF00753">
    <property type="entry name" value="Lactamase_B"/>
    <property type="match status" value="1"/>
</dbReference>
<dbReference type="PANTHER" id="PTHR46233">
    <property type="entry name" value="HYDROXYACYLGLUTATHIONE HYDROLASE GLOC"/>
    <property type="match status" value="1"/>
</dbReference>
<dbReference type="Gene3D" id="3.60.15.10">
    <property type="entry name" value="Ribonuclease Z/Hydroxyacylglutathione hydrolase-like"/>
    <property type="match status" value="1"/>
</dbReference>
<dbReference type="PANTHER" id="PTHR46233:SF3">
    <property type="entry name" value="HYDROXYACYLGLUTATHIONE HYDROLASE GLOC"/>
    <property type="match status" value="1"/>
</dbReference>
<dbReference type="GO" id="GO:0016787">
    <property type="term" value="F:hydrolase activity"/>
    <property type="evidence" value="ECO:0007669"/>
    <property type="project" value="UniProtKB-KW"/>
</dbReference>
<sequence length="223" mass="24211">MFITSFAAPMFATNCWIIADAPGGECIIVDPGMPDVSDTVSMVLNEHKLKAVATIITHGHLDHTFSVVPVADGYGIPTYIHSEDRALLLHPERAHGAEFLATLSAMNFVEPSDVRELRHGAELEMLGMKFRAIHSPGHTRGSLMFTVDDEVLISGDVLFAGAIGRTDLPSGSARDMQETLVNKVLTLPDHLRVLPGHGPDTSIAHERKTNPYLIDAAKKSGRR</sequence>
<reference evidence="6 7" key="1">
    <citation type="submission" date="2016-07" db="EMBL/GenBank/DDBJ databases">
        <title>High microdiversification within the ubiquitous acI lineage of Actinobacteria.</title>
        <authorList>
            <person name="Neuenschwander S.M."/>
            <person name="Salcher M."/>
            <person name="Ghai R."/>
            <person name="Pernthaler J."/>
        </authorList>
    </citation>
    <scope>NUCLEOTIDE SEQUENCE [LARGE SCALE GENOMIC DNA]</scope>
    <source>
        <strain evidence="6">MMS-VB-114</strain>
    </source>
</reference>
<dbReference type="CDD" id="cd06262">
    <property type="entry name" value="metallo-hydrolase-like_MBL-fold"/>
    <property type="match status" value="1"/>
</dbReference>
<dbReference type="SMART" id="SM00849">
    <property type="entry name" value="Lactamase_B"/>
    <property type="match status" value="1"/>
</dbReference>
<name>A0A249LF24_9ACTN</name>
<organism evidence="6 7">
    <name type="scientific">Candidatus Planktophila limnetica</name>
    <dbReference type="NCBI Taxonomy" id="573600"/>
    <lineage>
        <taxon>Bacteria</taxon>
        <taxon>Bacillati</taxon>
        <taxon>Actinomycetota</taxon>
        <taxon>Actinomycetes</taxon>
        <taxon>Candidatus Nanopelagicales</taxon>
        <taxon>Candidatus Nanopelagicaceae</taxon>
        <taxon>Candidatus Planktophila</taxon>
    </lineage>
</organism>
<dbReference type="GO" id="GO:0046872">
    <property type="term" value="F:metal ion binding"/>
    <property type="evidence" value="ECO:0007669"/>
    <property type="project" value="UniProtKB-KW"/>
</dbReference>
<evidence type="ECO:0000256" key="2">
    <source>
        <dbReference type="ARBA" id="ARBA00022723"/>
    </source>
</evidence>
<keyword evidence="3 6" id="KW-0378">Hydrolase</keyword>
<dbReference type="EMBL" id="CP016782">
    <property type="protein sequence ID" value="ASY27663.1"/>
    <property type="molecule type" value="Genomic_DNA"/>
</dbReference>
<feature type="domain" description="Metallo-beta-lactamase" evidence="5">
    <location>
        <begin position="12"/>
        <end position="197"/>
    </location>
</feature>
<dbReference type="InterPro" id="IPR036866">
    <property type="entry name" value="RibonucZ/Hydroxyglut_hydro"/>
</dbReference>
<evidence type="ECO:0000256" key="3">
    <source>
        <dbReference type="ARBA" id="ARBA00022801"/>
    </source>
</evidence>
<comment type="cofactor">
    <cofactor evidence="1">
        <name>Zn(2+)</name>
        <dbReference type="ChEBI" id="CHEBI:29105"/>
    </cofactor>
</comment>
<proteinExistence type="predicted"/>
<protein>
    <submittedName>
        <fullName evidence="6">Hydroxyacylglutathione hydrolase</fullName>
    </submittedName>
</protein>
<evidence type="ECO:0000313" key="6">
    <source>
        <dbReference type="EMBL" id="ASY27663.1"/>
    </source>
</evidence>
<evidence type="ECO:0000259" key="5">
    <source>
        <dbReference type="SMART" id="SM00849"/>
    </source>
</evidence>
<evidence type="ECO:0000256" key="1">
    <source>
        <dbReference type="ARBA" id="ARBA00001947"/>
    </source>
</evidence>
<dbReference type="Proteomes" id="UP000217221">
    <property type="component" value="Chromosome"/>
</dbReference>
<dbReference type="InterPro" id="IPR001279">
    <property type="entry name" value="Metallo-B-lactamas"/>
</dbReference>
<evidence type="ECO:0000313" key="7">
    <source>
        <dbReference type="Proteomes" id="UP000217221"/>
    </source>
</evidence>
<keyword evidence="4" id="KW-0862">Zinc</keyword>